<dbReference type="InterPro" id="IPR003444">
    <property type="entry name" value="MraZ"/>
</dbReference>
<evidence type="ECO:0000313" key="10">
    <source>
        <dbReference type="Proteomes" id="UP000236654"/>
    </source>
</evidence>
<dbReference type="GO" id="GO:2000143">
    <property type="term" value="P:negative regulation of DNA-templated transcription initiation"/>
    <property type="evidence" value="ECO:0007669"/>
    <property type="project" value="TreeGrafter"/>
</dbReference>
<evidence type="ECO:0000256" key="3">
    <source>
        <dbReference type="ARBA" id="ARBA00022737"/>
    </source>
</evidence>
<organism evidence="9 10">
    <name type="scientific">Brumimicrobium salinarum</name>
    <dbReference type="NCBI Taxonomy" id="2058658"/>
    <lineage>
        <taxon>Bacteria</taxon>
        <taxon>Pseudomonadati</taxon>
        <taxon>Bacteroidota</taxon>
        <taxon>Flavobacteriia</taxon>
        <taxon>Flavobacteriales</taxon>
        <taxon>Crocinitomicaceae</taxon>
        <taxon>Brumimicrobium</taxon>
    </lineage>
</organism>
<dbReference type="OrthoDB" id="9807753at2"/>
<keyword evidence="6 7" id="KW-0804">Transcription</keyword>
<dbReference type="InterPro" id="IPR035644">
    <property type="entry name" value="MraZ_C"/>
</dbReference>
<keyword evidence="5 7" id="KW-0238">DNA-binding</keyword>
<dbReference type="GO" id="GO:0003700">
    <property type="term" value="F:DNA-binding transcription factor activity"/>
    <property type="evidence" value="ECO:0007669"/>
    <property type="project" value="UniProtKB-UniRule"/>
</dbReference>
<evidence type="ECO:0000256" key="1">
    <source>
        <dbReference type="ARBA" id="ARBA00013860"/>
    </source>
</evidence>
<dbReference type="RefSeq" id="WP_101335427.1">
    <property type="nucleotide sequence ID" value="NZ_PJNI01000017.1"/>
</dbReference>
<keyword evidence="10" id="KW-1185">Reference proteome</keyword>
<dbReference type="PANTHER" id="PTHR34701">
    <property type="entry name" value="TRANSCRIPTIONAL REGULATOR MRAZ"/>
    <property type="match status" value="1"/>
</dbReference>
<evidence type="ECO:0000256" key="4">
    <source>
        <dbReference type="ARBA" id="ARBA00023015"/>
    </source>
</evidence>
<keyword evidence="3" id="KW-0677">Repeat</keyword>
<dbReference type="InterPro" id="IPR020603">
    <property type="entry name" value="MraZ_dom"/>
</dbReference>
<feature type="domain" description="SpoVT-AbrB" evidence="8">
    <location>
        <begin position="82"/>
        <end position="125"/>
    </location>
</feature>
<evidence type="ECO:0000313" key="9">
    <source>
        <dbReference type="EMBL" id="PKR79831.1"/>
    </source>
</evidence>
<evidence type="ECO:0000259" key="8">
    <source>
        <dbReference type="PROSITE" id="PS51740"/>
    </source>
</evidence>
<accession>A0A2I0QZQ7</accession>
<dbReference type="SUPFAM" id="SSF89447">
    <property type="entry name" value="AbrB/MazE/MraZ-like"/>
    <property type="match status" value="1"/>
</dbReference>
<dbReference type="InterPro" id="IPR007159">
    <property type="entry name" value="SpoVT-AbrB_dom"/>
</dbReference>
<protein>
    <recommendedName>
        <fullName evidence="1 7">Transcriptional regulator MraZ</fullName>
    </recommendedName>
</protein>
<keyword evidence="2 7" id="KW-0963">Cytoplasm</keyword>
<dbReference type="InterPro" id="IPR035642">
    <property type="entry name" value="MraZ_N"/>
</dbReference>
<comment type="subcellular location">
    <subcellularLocation>
        <location evidence="7">Cytoplasm</location>
        <location evidence="7">Nucleoid</location>
    </subcellularLocation>
</comment>
<name>A0A2I0QZQ7_9FLAO</name>
<dbReference type="Gene3D" id="3.40.1550.20">
    <property type="entry name" value="Transcriptional regulator MraZ domain"/>
    <property type="match status" value="1"/>
</dbReference>
<evidence type="ECO:0000256" key="6">
    <source>
        <dbReference type="ARBA" id="ARBA00023163"/>
    </source>
</evidence>
<feature type="domain" description="SpoVT-AbrB" evidence="8">
    <location>
        <begin position="7"/>
        <end position="53"/>
    </location>
</feature>
<dbReference type="NCBIfam" id="TIGR00242">
    <property type="entry name" value="division/cell wall cluster transcriptional repressor MraZ"/>
    <property type="match status" value="1"/>
</dbReference>
<dbReference type="GO" id="GO:0009295">
    <property type="term" value="C:nucleoid"/>
    <property type="evidence" value="ECO:0007669"/>
    <property type="project" value="UniProtKB-SubCell"/>
</dbReference>
<dbReference type="InterPro" id="IPR037914">
    <property type="entry name" value="SpoVT-AbrB_sf"/>
</dbReference>
<dbReference type="Pfam" id="PF02381">
    <property type="entry name" value="MraZ"/>
    <property type="match status" value="2"/>
</dbReference>
<comment type="caution">
    <text evidence="9">The sequence shown here is derived from an EMBL/GenBank/DDBJ whole genome shotgun (WGS) entry which is preliminary data.</text>
</comment>
<reference evidence="9 10" key="1">
    <citation type="submission" date="2017-12" db="EMBL/GenBank/DDBJ databases">
        <title>The draft genome sequence of Brumimicrobium saltpan LHR20.</title>
        <authorList>
            <person name="Do Z.-J."/>
            <person name="Luo H.-R."/>
        </authorList>
    </citation>
    <scope>NUCLEOTIDE SEQUENCE [LARGE SCALE GENOMIC DNA]</scope>
    <source>
        <strain evidence="9 10">LHR20</strain>
    </source>
</reference>
<dbReference type="EMBL" id="PJNI01000017">
    <property type="protein sequence ID" value="PKR79831.1"/>
    <property type="molecule type" value="Genomic_DNA"/>
</dbReference>
<comment type="subunit">
    <text evidence="7">Forms oligomers.</text>
</comment>
<keyword evidence="4 7" id="KW-0805">Transcription regulation</keyword>
<dbReference type="GO" id="GO:0000976">
    <property type="term" value="F:transcription cis-regulatory region binding"/>
    <property type="evidence" value="ECO:0007669"/>
    <property type="project" value="TreeGrafter"/>
</dbReference>
<dbReference type="PROSITE" id="PS51740">
    <property type="entry name" value="SPOVT_ABRB"/>
    <property type="match status" value="2"/>
</dbReference>
<dbReference type="InterPro" id="IPR038619">
    <property type="entry name" value="MraZ_sf"/>
</dbReference>
<evidence type="ECO:0000256" key="5">
    <source>
        <dbReference type="ARBA" id="ARBA00023125"/>
    </source>
</evidence>
<dbReference type="AlphaFoldDB" id="A0A2I0QZQ7"/>
<gene>
    <name evidence="7 9" type="primary">mraZ</name>
    <name evidence="9" type="ORF">CW751_12805</name>
</gene>
<evidence type="ECO:0000256" key="2">
    <source>
        <dbReference type="ARBA" id="ARBA00022490"/>
    </source>
</evidence>
<dbReference type="PANTHER" id="PTHR34701:SF1">
    <property type="entry name" value="TRANSCRIPTIONAL REGULATOR MRAZ"/>
    <property type="match status" value="1"/>
</dbReference>
<dbReference type="HAMAP" id="MF_01008">
    <property type="entry name" value="MraZ"/>
    <property type="match status" value="1"/>
</dbReference>
<comment type="similarity">
    <text evidence="7">Belongs to the MraZ family.</text>
</comment>
<dbReference type="CDD" id="cd16320">
    <property type="entry name" value="MraZ_N"/>
    <property type="match status" value="1"/>
</dbReference>
<proteinExistence type="inferred from homology"/>
<dbReference type="GO" id="GO:0005737">
    <property type="term" value="C:cytoplasm"/>
    <property type="evidence" value="ECO:0007669"/>
    <property type="project" value="UniProtKB-UniRule"/>
</dbReference>
<evidence type="ECO:0000256" key="7">
    <source>
        <dbReference type="HAMAP-Rule" id="MF_01008"/>
    </source>
</evidence>
<dbReference type="Proteomes" id="UP000236654">
    <property type="component" value="Unassembled WGS sequence"/>
</dbReference>
<dbReference type="CDD" id="cd16321">
    <property type="entry name" value="MraZ_C"/>
    <property type="match status" value="1"/>
</dbReference>
<sequence>MAGLVGEYEVKLDAKGRFLFPSHLRRQLSPAAQESFMLNKGFEDCLSLYPMNEWEKLSASLSKINLFKPKNRMFYRLFHQGAKDVSLDKTGRILIPSAHMERVGLKKEVMLIAYNDRIEIWDKSKYFEMIENSMSDFADLADEVMGSIGNDGE</sequence>